<evidence type="ECO:0000256" key="5">
    <source>
        <dbReference type="ARBA" id="ARBA00023136"/>
    </source>
</evidence>
<organism evidence="8 9">
    <name type="scientific">Halanaeroarchaeum sulfurireducens</name>
    <dbReference type="NCBI Taxonomy" id="1604004"/>
    <lineage>
        <taxon>Archaea</taxon>
        <taxon>Methanobacteriati</taxon>
        <taxon>Methanobacteriota</taxon>
        <taxon>Stenosarchaea group</taxon>
        <taxon>Halobacteria</taxon>
        <taxon>Halobacteriales</taxon>
        <taxon>Halobacteriaceae</taxon>
        <taxon>Halanaeroarchaeum</taxon>
    </lineage>
</organism>
<protein>
    <submittedName>
        <fullName evidence="8">GtrA family protein</fullName>
    </submittedName>
</protein>
<dbReference type="HOGENOM" id="CLU_083873_6_1_2"/>
<dbReference type="RefSeq" id="WP_050047656.1">
    <property type="nucleotide sequence ID" value="NZ_CP008874.1"/>
</dbReference>
<comment type="subcellular location">
    <subcellularLocation>
        <location evidence="1">Membrane</location>
        <topology evidence="1">Multi-pass membrane protein</topology>
    </subcellularLocation>
</comment>
<sequence>MIRTYLRNLVRGPVAPQLRKFVVVGTVAAAIQMALLWAFVEVGGLNYIVAAAVAIEITIVLQYVINNRWTFASMRNVSRRAFLSGLAKTNVVRGSAIPIQLGILYALVSWGSIPYLLANAVAILLTGLYRYAFDRMWTWGRT</sequence>
<dbReference type="Proteomes" id="UP000069906">
    <property type="component" value="Chromosome"/>
</dbReference>
<feature type="domain" description="GtrA/DPMS transmembrane" evidence="7">
    <location>
        <begin position="20"/>
        <end position="139"/>
    </location>
</feature>
<dbReference type="GO" id="GO:0005886">
    <property type="term" value="C:plasma membrane"/>
    <property type="evidence" value="ECO:0007669"/>
    <property type="project" value="TreeGrafter"/>
</dbReference>
<comment type="similarity">
    <text evidence="2">Belongs to the GtrA family.</text>
</comment>
<dbReference type="GeneID" id="25158516"/>
<keyword evidence="5 6" id="KW-0472">Membrane</keyword>
<dbReference type="GO" id="GO:0000271">
    <property type="term" value="P:polysaccharide biosynthetic process"/>
    <property type="evidence" value="ECO:0007669"/>
    <property type="project" value="InterPro"/>
</dbReference>
<evidence type="ECO:0000313" key="9">
    <source>
        <dbReference type="Proteomes" id="UP000069906"/>
    </source>
</evidence>
<dbReference type="OrthoDB" id="198107at2157"/>
<feature type="transmembrane region" description="Helical" evidence="6">
    <location>
        <begin position="21"/>
        <end position="39"/>
    </location>
</feature>
<keyword evidence="3 6" id="KW-0812">Transmembrane</keyword>
<dbReference type="EMBL" id="CP008874">
    <property type="protein sequence ID" value="AKH96824.1"/>
    <property type="molecule type" value="Genomic_DNA"/>
</dbReference>
<dbReference type="KEGG" id="hsu:HLASF_0317"/>
<evidence type="ECO:0000259" key="7">
    <source>
        <dbReference type="Pfam" id="PF04138"/>
    </source>
</evidence>
<reference evidence="8 9" key="1">
    <citation type="journal article" date="2015" name="ISME J.">
        <title>Elemental sulfur and acetate can support life of a novel strictly anaerobic haloarchaeon.</title>
        <authorList>
            <person name="Sorokin D.Y."/>
            <person name="Kublanov I.V."/>
            <person name="Gavrilov S.N."/>
            <person name="Rojo D."/>
            <person name="Roman P."/>
            <person name="Golyshin P.N."/>
            <person name="Slepak V.Z."/>
            <person name="Smedile F."/>
            <person name="Ferrer M."/>
            <person name="Messina E."/>
            <person name="La Cono V."/>
            <person name="Yakimov M.M."/>
        </authorList>
    </citation>
    <scope>NUCLEOTIDE SEQUENCE [LARGE SCALE GENOMIC DNA]</scope>
    <source>
        <strain evidence="8 9">HSR2</strain>
    </source>
</reference>
<name>A0A0F7PB06_9EURY</name>
<proteinExistence type="inferred from homology"/>
<keyword evidence="9" id="KW-1185">Reference proteome</keyword>
<evidence type="ECO:0000256" key="1">
    <source>
        <dbReference type="ARBA" id="ARBA00004141"/>
    </source>
</evidence>
<dbReference type="AlphaFoldDB" id="A0A0F7PB06"/>
<evidence type="ECO:0000256" key="2">
    <source>
        <dbReference type="ARBA" id="ARBA00009399"/>
    </source>
</evidence>
<dbReference type="PANTHER" id="PTHR38459:SF1">
    <property type="entry name" value="PROPHAGE BACTOPRENOL-LINKED GLUCOSE TRANSLOCASE HOMOLOG"/>
    <property type="match status" value="1"/>
</dbReference>
<accession>A0A0F7PB06</accession>
<feature type="transmembrane region" description="Helical" evidence="6">
    <location>
        <begin position="113"/>
        <end position="133"/>
    </location>
</feature>
<dbReference type="PANTHER" id="PTHR38459">
    <property type="entry name" value="PROPHAGE BACTOPRENOL-LINKED GLUCOSE TRANSLOCASE HOMOLOG"/>
    <property type="match status" value="1"/>
</dbReference>
<dbReference type="Pfam" id="PF04138">
    <property type="entry name" value="GtrA_DPMS_TM"/>
    <property type="match status" value="1"/>
</dbReference>
<gene>
    <name evidence="8" type="ORF">HLASF_0317</name>
</gene>
<evidence type="ECO:0000256" key="3">
    <source>
        <dbReference type="ARBA" id="ARBA00022692"/>
    </source>
</evidence>
<dbReference type="InterPro" id="IPR051401">
    <property type="entry name" value="GtrA_CellWall_Glycosyl"/>
</dbReference>
<feature type="transmembrane region" description="Helical" evidence="6">
    <location>
        <begin position="86"/>
        <end position="107"/>
    </location>
</feature>
<evidence type="ECO:0000256" key="4">
    <source>
        <dbReference type="ARBA" id="ARBA00022989"/>
    </source>
</evidence>
<feature type="transmembrane region" description="Helical" evidence="6">
    <location>
        <begin position="45"/>
        <end position="65"/>
    </location>
</feature>
<keyword evidence="4 6" id="KW-1133">Transmembrane helix</keyword>
<evidence type="ECO:0000256" key="6">
    <source>
        <dbReference type="SAM" id="Phobius"/>
    </source>
</evidence>
<dbReference type="InterPro" id="IPR007267">
    <property type="entry name" value="GtrA_DPMS_TM"/>
</dbReference>
<evidence type="ECO:0000313" key="8">
    <source>
        <dbReference type="EMBL" id="AKH96824.1"/>
    </source>
</evidence>